<name>G0QYW3_ICHMU</name>
<dbReference type="OrthoDB" id="6375174at2759"/>
<dbReference type="GO" id="GO:0005525">
    <property type="term" value="F:GTP binding"/>
    <property type="evidence" value="ECO:0007669"/>
    <property type="project" value="TreeGrafter"/>
</dbReference>
<dbReference type="SUPFAM" id="SSF55154">
    <property type="entry name" value="CYTH-like phosphatases"/>
    <property type="match status" value="1"/>
</dbReference>
<dbReference type="OMA" id="DPCHPRC"/>
<sequence length="355" mass="41337">MEDKYQFKQNKTGKPIYRICVTGGPCAGKTTSLITLKERLTERGFKVFTVPEIPTITMLGGGMIIMKGLTNEKACRFQTLLMKEVMNLEDYFYELAVLNDEPAVILMDRGVMDARAYMDENRWQTILDETGWNPVYLRDKRYDAVIHLITAADGAEAFYTLENNAARYEDVPTAIKVDQALQNAWRGHPHQVIIDNNVPGFDKKIEKTVQSVERYIGIPVTSSYYRKFLVQEYTEKNQFEKLRKRGQNGAFSYVHTIRQKTDNKDLRCEVKSSITAREYINLYERRNNAYQPIKKERITFLYDKISYILEKFDGIILLRYVSDIEVSYNFVQCTKLSKEVTEDESFSTFHQAQQK</sequence>
<feature type="domain" description="NadR/Ttd14 AAA" evidence="1">
    <location>
        <begin position="18"/>
        <end position="196"/>
    </location>
</feature>
<dbReference type="GO" id="GO:0035091">
    <property type="term" value="F:phosphatidylinositol binding"/>
    <property type="evidence" value="ECO:0007669"/>
    <property type="project" value="TreeGrafter"/>
</dbReference>
<dbReference type="InterPro" id="IPR053227">
    <property type="entry name" value="TRPL-trafficking_regulator"/>
</dbReference>
<dbReference type="InterPro" id="IPR038727">
    <property type="entry name" value="NadR/Ttd14_AAA_dom"/>
</dbReference>
<dbReference type="PANTHER" id="PTHR34932:SF1">
    <property type="entry name" value="TRPL TRANSLOCATION DEFECT PROTEIN 14"/>
    <property type="match status" value="1"/>
</dbReference>
<dbReference type="SUPFAM" id="SSF52540">
    <property type="entry name" value="P-loop containing nucleoside triphosphate hydrolases"/>
    <property type="match status" value="1"/>
</dbReference>
<dbReference type="GO" id="GO:0070300">
    <property type="term" value="F:phosphatidic acid binding"/>
    <property type="evidence" value="ECO:0007669"/>
    <property type="project" value="TreeGrafter"/>
</dbReference>
<evidence type="ECO:0000313" key="2">
    <source>
        <dbReference type="EMBL" id="EGR29592.1"/>
    </source>
</evidence>
<accession>G0QYW3</accession>
<dbReference type="PANTHER" id="PTHR34932">
    <property type="entry name" value="TRPL TRANSLOCATION DEFECT PROTEIN 14"/>
    <property type="match status" value="1"/>
</dbReference>
<dbReference type="Pfam" id="PF13521">
    <property type="entry name" value="AAA_28"/>
    <property type="match status" value="1"/>
</dbReference>
<dbReference type="Gene3D" id="3.40.50.300">
    <property type="entry name" value="P-loop containing nucleotide triphosphate hydrolases"/>
    <property type="match status" value="1"/>
</dbReference>
<dbReference type="AlphaFoldDB" id="G0QYW3"/>
<gene>
    <name evidence="2" type="ORF">IMG5_152760</name>
</gene>
<dbReference type="InParanoid" id="G0QYW3"/>
<reference evidence="2 3" key="1">
    <citation type="submission" date="2011-07" db="EMBL/GenBank/DDBJ databases">
        <authorList>
            <person name="Coyne R."/>
            <person name="Brami D."/>
            <person name="Johnson J."/>
            <person name="Hostetler J."/>
            <person name="Hannick L."/>
            <person name="Clark T."/>
            <person name="Cassidy-Hanley D."/>
            <person name="Inman J."/>
        </authorList>
    </citation>
    <scope>NUCLEOTIDE SEQUENCE [LARGE SCALE GENOMIC DNA]</scope>
    <source>
        <strain evidence="2 3">G5</strain>
    </source>
</reference>
<dbReference type="GeneID" id="14905700"/>
<evidence type="ECO:0000313" key="3">
    <source>
        <dbReference type="Proteomes" id="UP000008983"/>
    </source>
</evidence>
<protein>
    <recommendedName>
        <fullName evidence="1">NadR/Ttd14 AAA domain-containing protein</fullName>
    </recommendedName>
</protein>
<organism evidence="2 3">
    <name type="scientific">Ichthyophthirius multifiliis</name>
    <name type="common">White spot disease agent</name>
    <name type="synonym">Ich</name>
    <dbReference type="NCBI Taxonomy" id="5932"/>
    <lineage>
        <taxon>Eukaryota</taxon>
        <taxon>Sar</taxon>
        <taxon>Alveolata</taxon>
        <taxon>Ciliophora</taxon>
        <taxon>Intramacronucleata</taxon>
        <taxon>Oligohymenophorea</taxon>
        <taxon>Hymenostomatida</taxon>
        <taxon>Ophryoglenina</taxon>
        <taxon>Ichthyophthirius</taxon>
    </lineage>
</organism>
<dbReference type="eggNOG" id="ENOG502QVQD">
    <property type="taxonomic scope" value="Eukaryota"/>
</dbReference>
<keyword evidence="3" id="KW-1185">Reference proteome</keyword>
<dbReference type="InterPro" id="IPR027417">
    <property type="entry name" value="P-loop_NTPase"/>
</dbReference>
<dbReference type="EMBL" id="GL984130">
    <property type="protein sequence ID" value="EGR29592.1"/>
    <property type="molecule type" value="Genomic_DNA"/>
</dbReference>
<proteinExistence type="predicted"/>
<dbReference type="Gene3D" id="2.40.320.10">
    <property type="entry name" value="Hypothetical Protein Pfu-838710-001"/>
    <property type="match status" value="1"/>
</dbReference>
<dbReference type="InterPro" id="IPR033469">
    <property type="entry name" value="CYTH-like_dom_sf"/>
</dbReference>
<evidence type="ECO:0000259" key="1">
    <source>
        <dbReference type="Pfam" id="PF13521"/>
    </source>
</evidence>
<dbReference type="Proteomes" id="UP000008983">
    <property type="component" value="Unassembled WGS sequence"/>
</dbReference>
<dbReference type="RefSeq" id="XP_004030828.1">
    <property type="nucleotide sequence ID" value="XM_004030780.1"/>
</dbReference>